<keyword evidence="13" id="KW-1185">Reference proteome</keyword>
<evidence type="ECO:0000256" key="2">
    <source>
        <dbReference type="ARBA" id="ARBA00007613"/>
    </source>
</evidence>
<dbReference type="InterPro" id="IPR003423">
    <property type="entry name" value="OMP_efflux"/>
</dbReference>
<evidence type="ECO:0000256" key="8">
    <source>
        <dbReference type="ARBA" id="ARBA00023288"/>
    </source>
</evidence>
<keyword evidence="3 9" id="KW-1134">Transmembrane beta strand</keyword>
<dbReference type="Pfam" id="PF02321">
    <property type="entry name" value="OEP"/>
    <property type="match status" value="2"/>
</dbReference>
<evidence type="ECO:0000256" key="10">
    <source>
        <dbReference type="SAM" id="MobiDB-lite"/>
    </source>
</evidence>
<comment type="similarity">
    <text evidence="2 9">Belongs to the outer membrane factor (OMF) (TC 1.B.17) family.</text>
</comment>
<evidence type="ECO:0000256" key="5">
    <source>
        <dbReference type="ARBA" id="ARBA00022729"/>
    </source>
</evidence>
<evidence type="ECO:0000256" key="3">
    <source>
        <dbReference type="ARBA" id="ARBA00022452"/>
    </source>
</evidence>
<comment type="subcellular location">
    <subcellularLocation>
        <location evidence="9">Cell membrane</location>
        <topology evidence="9">Lipid-anchor</topology>
    </subcellularLocation>
    <subcellularLocation>
        <location evidence="1">Membrane</location>
    </subcellularLocation>
</comment>
<dbReference type="PANTHER" id="PTHR30203">
    <property type="entry name" value="OUTER MEMBRANE CATION EFFLUX PROTEIN"/>
    <property type="match status" value="1"/>
</dbReference>
<dbReference type="GO" id="GO:0015562">
    <property type="term" value="F:efflux transmembrane transporter activity"/>
    <property type="evidence" value="ECO:0007669"/>
    <property type="project" value="InterPro"/>
</dbReference>
<evidence type="ECO:0000256" key="1">
    <source>
        <dbReference type="ARBA" id="ARBA00004370"/>
    </source>
</evidence>
<gene>
    <name evidence="12" type="ORF">C0Z20_03565</name>
</gene>
<keyword evidence="5" id="KW-0732">Signal</keyword>
<dbReference type="GO" id="GO:0005886">
    <property type="term" value="C:plasma membrane"/>
    <property type="evidence" value="ECO:0007669"/>
    <property type="project" value="UniProtKB-SubCell"/>
</dbReference>
<evidence type="ECO:0000256" key="6">
    <source>
        <dbReference type="ARBA" id="ARBA00023136"/>
    </source>
</evidence>
<dbReference type="AlphaFoldDB" id="A0A2N7X8N1"/>
<dbReference type="NCBIfam" id="TIGR01845">
    <property type="entry name" value="outer_NodT"/>
    <property type="match status" value="1"/>
</dbReference>
<evidence type="ECO:0000256" key="11">
    <source>
        <dbReference type="SAM" id="Phobius"/>
    </source>
</evidence>
<keyword evidence="6 9" id="KW-0472">Membrane</keyword>
<evidence type="ECO:0000256" key="7">
    <source>
        <dbReference type="ARBA" id="ARBA00023139"/>
    </source>
</evidence>
<dbReference type="InterPro" id="IPR010131">
    <property type="entry name" value="MdtP/NodT-like"/>
</dbReference>
<dbReference type="Proteomes" id="UP000235777">
    <property type="component" value="Unassembled WGS sequence"/>
</dbReference>
<dbReference type="PANTHER" id="PTHR30203:SF20">
    <property type="entry name" value="MULTIDRUG RESISTANCE OUTER MEMBRANE PROTEIN MDTP-RELATED"/>
    <property type="match status" value="1"/>
</dbReference>
<keyword evidence="7 9" id="KW-0564">Palmitate</keyword>
<evidence type="ECO:0000313" key="12">
    <source>
        <dbReference type="EMBL" id="PMS37912.1"/>
    </source>
</evidence>
<sequence length="586" mass="62329">MFCSVSILSPVDPTQEDCCTIGNLDCLNYCKDPLHRYDLFDNRPKNIIGGSRYRRPRRTVVQSLTRKRSVVLAFLALPIIIAGCASTHGIAPQSRLPDPTSFDVGNAIREADASAHWPASDWWRTFGDPQLNTLIETATSGSPTLAAASARVRQAAALAGVSEAAESPQLEGSLSVTREHWPDNVYYGPGPLANATTWNNVGALRLTYRLDFWGQDKNDTERALDVAHQRAADARAALLELEVNVVRAYVDFAEQYELLDIATDVFARQKQLADLARRRLAGGIGTQLDLSQAEAPLPEYERQIEARREAIELARNRLAALLGKGPGAGAALARPSLSLSAPASLPSTVPAELIGHRPDVVAARWAVAAQARGIDVAHAAFYPNIDLVASLGGYAVAGPLFQLLHAANGGWTGGPALSLPIFDGGALRGRLGAATAGYDEAIAHYDQSVVQALKEISDAIVTLRSLAKQQSDAERSVDAAQRSYQLSEFGFKRGLTDYVNVIVEETRWLDAKQRIAQVHADRLAAYASLMSALGGGLTVPADGPDDTGLEPSRRLFGAHRSADAATKNATGGAAPAAAGSAAAGAH</sequence>
<feature type="compositionally biased region" description="Low complexity" evidence="10">
    <location>
        <begin position="563"/>
        <end position="586"/>
    </location>
</feature>
<protein>
    <submittedName>
        <fullName evidence="12">RND transporter</fullName>
    </submittedName>
</protein>
<dbReference type="Gene3D" id="2.20.200.10">
    <property type="entry name" value="Outer membrane efflux proteins (OEP)"/>
    <property type="match status" value="1"/>
</dbReference>
<reference evidence="12 13" key="1">
    <citation type="submission" date="2018-01" db="EMBL/GenBank/DDBJ databases">
        <title>Whole genome analyses suggest that Burkholderia sensu lato contains two further novel genera in the rhizoxinica-symbiotica group Mycetohabitans gen. nov., and Trinickia gen. nov.: implications for the evolution of diazotrophy and nodulation in the Burkholderiaceae.</title>
        <authorList>
            <person name="Estrada-de los Santos P."/>
            <person name="Palmer M."/>
            <person name="Chavez-Ramirez B."/>
            <person name="Beukes C."/>
            <person name="Steenkamp E.T."/>
            <person name="Hirsch A.M."/>
            <person name="Manyaka P."/>
            <person name="Maluk M."/>
            <person name="Lafos M."/>
            <person name="Crook M."/>
            <person name="Gross E."/>
            <person name="Simon M.F."/>
            <person name="Bueno dos Reis Junior F."/>
            <person name="Poole P.S."/>
            <person name="Venter S.N."/>
            <person name="James E.K."/>
        </authorList>
    </citation>
    <scope>NUCLEOTIDE SEQUENCE [LARGE SCALE GENOMIC DNA]</scope>
    <source>
        <strain evidence="12 13">JPY 581</strain>
    </source>
</reference>
<dbReference type="STRING" id="863227.GCA_000373005_00426"/>
<feature type="region of interest" description="Disordered" evidence="10">
    <location>
        <begin position="561"/>
        <end position="586"/>
    </location>
</feature>
<keyword evidence="4 9" id="KW-0812">Transmembrane</keyword>
<name>A0A2N7X8N1_9BURK</name>
<accession>A0A2N7X8N1</accession>
<comment type="caution">
    <text evidence="12">The sequence shown here is derived from an EMBL/GenBank/DDBJ whole genome shotgun (WGS) entry which is preliminary data.</text>
</comment>
<dbReference type="Gene3D" id="1.20.1600.10">
    <property type="entry name" value="Outer membrane efflux proteins (OEP)"/>
    <property type="match status" value="1"/>
</dbReference>
<feature type="transmembrane region" description="Helical" evidence="11">
    <location>
        <begin position="70"/>
        <end position="91"/>
    </location>
</feature>
<keyword evidence="8 9" id="KW-0449">Lipoprotein</keyword>
<evidence type="ECO:0000256" key="4">
    <source>
        <dbReference type="ARBA" id="ARBA00022692"/>
    </source>
</evidence>
<dbReference type="SUPFAM" id="SSF56954">
    <property type="entry name" value="Outer membrane efflux proteins (OEP)"/>
    <property type="match status" value="1"/>
</dbReference>
<organism evidence="12 13">
    <name type="scientific">Trinickia symbiotica</name>
    <dbReference type="NCBI Taxonomy" id="863227"/>
    <lineage>
        <taxon>Bacteria</taxon>
        <taxon>Pseudomonadati</taxon>
        <taxon>Pseudomonadota</taxon>
        <taxon>Betaproteobacteria</taxon>
        <taxon>Burkholderiales</taxon>
        <taxon>Burkholderiaceae</taxon>
        <taxon>Trinickia</taxon>
    </lineage>
</organism>
<dbReference type="EMBL" id="PNYC01000002">
    <property type="protein sequence ID" value="PMS37912.1"/>
    <property type="molecule type" value="Genomic_DNA"/>
</dbReference>
<keyword evidence="11" id="KW-1133">Transmembrane helix</keyword>
<proteinExistence type="inferred from homology"/>
<evidence type="ECO:0000313" key="13">
    <source>
        <dbReference type="Proteomes" id="UP000235777"/>
    </source>
</evidence>
<evidence type="ECO:0000256" key="9">
    <source>
        <dbReference type="RuleBase" id="RU362097"/>
    </source>
</evidence>